<sequence>MLKLKADAQPAGEPGMRRGAAIRIDGVSAPKNIKIGLVAAGCEVSAASLKGTAASPSKAEPVAKAANSTRAAGGGLAAVAGRITSADCAAATGPQPLSPAAPVKNGAIAKLALAASGLAVASAMLLYFQFGGSIPETDAQATTVAAAEVSAGAAAAAGLEGAAASGEDALVARITQGTLAALRSKQGSQPAPMAPDQSAAAAEGSALYNMELTAAAQGQSEAYIDQLVNGAYERRDITVPASLIGADGRVDTATLLALFIGR</sequence>
<protein>
    <submittedName>
        <fullName evidence="1">Uncharacterized protein</fullName>
    </submittedName>
</protein>
<accession>A0ABS7NI98</accession>
<name>A0ABS7NI98_9RHOB</name>
<keyword evidence="2" id="KW-1185">Reference proteome</keyword>
<reference evidence="1 2" key="1">
    <citation type="submission" date="2021-06" db="EMBL/GenBank/DDBJ databases">
        <title>50 bacteria genomes isolated from Dapeng, Shenzhen, China.</title>
        <authorList>
            <person name="Zheng W."/>
            <person name="Yu S."/>
            <person name="Huang Y."/>
        </authorList>
    </citation>
    <scope>NUCLEOTIDE SEQUENCE [LARGE SCALE GENOMIC DNA]</scope>
    <source>
        <strain evidence="1 2">DP1N14-2</strain>
    </source>
</reference>
<organism evidence="1 2">
    <name type="scientific">Leisingera daeponensis</name>
    <dbReference type="NCBI Taxonomy" id="405746"/>
    <lineage>
        <taxon>Bacteria</taxon>
        <taxon>Pseudomonadati</taxon>
        <taxon>Pseudomonadota</taxon>
        <taxon>Alphaproteobacteria</taxon>
        <taxon>Rhodobacterales</taxon>
        <taxon>Roseobacteraceae</taxon>
        <taxon>Leisingera</taxon>
    </lineage>
</organism>
<dbReference type="Proteomes" id="UP000766629">
    <property type="component" value="Unassembled WGS sequence"/>
</dbReference>
<evidence type="ECO:0000313" key="2">
    <source>
        <dbReference type="Proteomes" id="UP000766629"/>
    </source>
</evidence>
<proteinExistence type="predicted"/>
<evidence type="ECO:0000313" key="1">
    <source>
        <dbReference type="EMBL" id="MBY6140920.1"/>
    </source>
</evidence>
<dbReference type="RefSeq" id="WP_222509043.1">
    <property type="nucleotide sequence ID" value="NZ_JAHVJA010000007.1"/>
</dbReference>
<comment type="caution">
    <text evidence="1">The sequence shown here is derived from an EMBL/GenBank/DDBJ whole genome shotgun (WGS) entry which is preliminary data.</text>
</comment>
<gene>
    <name evidence="1" type="ORF">KUV26_15885</name>
</gene>
<dbReference type="EMBL" id="JAHVJA010000007">
    <property type="protein sequence ID" value="MBY6140920.1"/>
    <property type="molecule type" value="Genomic_DNA"/>
</dbReference>